<name>A0A8J3WGW9_PLARO</name>
<evidence type="ECO:0000313" key="1">
    <source>
        <dbReference type="EMBL" id="GIH88848.1"/>
    </source>
</evidence>
<keyword evidence="2" id="KW-1185">Reference proteome</keyword>
<reference evidence="1" key="1">
    <citation type="submission" date="2021-01" db="EMBL/GenBank/DDBJ databases">
        <title>Whole genome shotgun sequence of Planobispora rosea NBRC 15558.</title>
        <authorList>
            <person name="Komaki H."/>
            <person name="Tamura T."/>
        </authorList>
    </citation>
    <scope>NUCLEOTIDE SEQUENCE</scope>
    <source>
        <strain evidence="1">NBRC 15558</strain>
    </source>
</reference>
<protein>
    <submittedName>
        <fullName evidence="1">Uncharacterized protein</fullName>
    </submittedName>
</protein>
<dbReference type="AlphaFoldDB" id="A0A8J3WGW9"/>
<evidence type="ECO:0000313" key="2">
    <source>
        <dbReference type="Proteomes" id="UP000655044"/>
    </source>
</evidence>
<dbReference type="Proteomes" id="UP000655044">
    <property type="component" value="Unassembled WGS sequence"/>
</dbReference>
<proteinExistence type="predicted"/>
<gene>
    <name evidence="1" type="ORF">Pro02_72560</name>
</gene>
<sequence length="59" mass="6612">MYADKRHPAHRWIAWQIPSPATVEVAHQRTGRDDFALASPARGQIVSVREQMTLSARGS</sequence>
<dbReference type="EMBL" id="BOOI01000092">
    <property type="protein sequence ID" value="GIH88848.1"/>
    <property type="molecule type" value="Genomic_DNA"/>
</dbReference>
<accession>A0A8J3WGW9</accession>
<comment type="caution">
    <text evidence="1">The sequence shown here is derived from an EMBL/GenBank/DDBJ whole genome shotgun (WGS) entry which is preliminary data.</text>
</comment>
<organism evidence="1 2">
    <name type="scientific">Planobispora rosea</name>
    <dbReference type="NCBI Taxonomy" id="35762"/>
    <lineage>
        <taxon>Bacteria</taxon>
        <taxon>Bacillati</taxon>
        <taxon>Actinomycetota</taxon>
        <taxon>Actinomycetes</taxon>
        <taxon>Streptosporangiales</taxon>
        <taxon>Streptosporangiaceae</taxon>
        <taxon>Planobispora</taxon>
    </lineage>
</organism>